<keyword evidence="4 8" id="KW-0479">Metal-binding</keyword>
<dbReference type="Pfam" id="PF01979">
    <property type="entry name" value="Amidohydro_1"/>
    <property type="match status" value="1"/>
</dbReference>
<evidence type="ECO:0000256" key="6">
    <source>
        <dbReference type="ARBA" id="ARBA00022833"/>
    </source>
</evidence>
<evidence type="ECO:0000256" key="1">
    <source>
        <dbReference type="ARBA" id="ARBA00004984"/>
    </source>
</evidence>
<dbReference type="RefSeq" id="WP_051331827.1">
    <property type="nucleotide sequence ID" value="NZ_OX458333.1"/>
</dbReference>
<dbReference type="EC" id="3.5.4.3" evidence="3 7"/>
<dbReference type="InterPro" id="IPR011059">
    <property type="entry name" value="Metal-dep_hydrolase_composite"/>
</dbReference>
<comment type="pathway">
    <text evidence="1 8">Purine metabolism; guanine degradation; xanthine from guanine: step 1/1.</text>
</comment>
<dbReference type="PANTHER" id="PTHR11271">
    <property type="entry name" value="GUANINE DEAMINASE"/>
    <property type="match status" value="1"/>
</dbReference>
<dbReference type="NCBIfam" id="TIGR02967">
    <property type="entry name" value="guan_deamin"/>
    <property type="match status" value="1"/>
</dbReference>
<dbReference type="Gene3D" id="3.20.20.140">
    <property type="entry name" value="Metal-dependent hydrolases"/>
    <property type="match status" value="1"/>
</dbReference>
<reference evidence="10 11" key="1">
    <citation type="submission" date="2023-03" db="EMBL/GenBank/DDBJ databases">
        <authorList>
            <person name="Pearce D."/>
        </authorList>
    </citation>
    <scope>NUCLEOTIDE SEQUENCE [LARGE SCALE GENOMIC DNA]</scope>
    <source>
        <strain evidence="10">Msz</strain>
    </source>
</reference>
<evidence type="ECO:0000256" key="8">
    <source>
        <dbReference type="RuleBase" id="RU366009"/>
    </source>
</evidence>
<dbReference type="Gene3D" id="2.30.40.10">
    <property type="entry name" value="Urease, subunit C, domain 1"/>
    <property type="match status" value="1"/>
</dbReference>
<keyword evidence="5 8" id="KW-0378">Hydrolase</keyword>
<evidence type="ECO:0000256" key="7">
    <source>
        <dbReference type="NCBIfam" id="TIGR02967"/>
    </source>
</evidence>
<comment type="cofactor">
    <cofactor evidence="8">
        <name>Zn(2+)</name>
        <dbReference type="ChEBI" id="CHEBI:29105"/>
    </cofactor>
    <text evidence="8">Binds 1 zinc ion per subunit.</text>
</comment>
<evidence type="ECO:0000313" key="11">
    <source>
        <dbReference type="Proteomes" id="UP001162030"/>
    </source>
</evidence>
<dbReference type="GO" id="GO:0008892">
    <property type="term" value="F:guanine deaminase activity"/>
    <property type="evidence" value="ECO:0007669"/>
    <property type="project" value="UniProtKB-EC"/>
</dbReference>
<keyword evidence="11" id="KW-1185">Reference proteome</keyword>
<dbReference type="SUPFAM" id="SSF51338">
    <property type="entry name" value="Composite domain of metallo-dependent hydrolases"/>
    <property type="match status" value="1"/>
</dbReference>
<dbReference type="NCBIfam" id="NF006679">
    <property type="entry name" value="PRK09228.1"/>
    <property type="match status" value="1"/>
</dbReference>
<dbReference type="InterPro" id="IPR014311">
    <property type="entry name" value="Guanine_deaminase"/>
</dbReference>
<proteinExistence type="inferred from homology"/>
<dbReference type="Proteomes" id="UP001162030">
    <property type="component" value="Chromosome"/>
</dbReference>
<comment type="function">
    <text evidence="8">Catalyzes the hydrolytic deamination of guanine, producing xanthine and ammonia.</text>
</comment>
<evidence type="ECO:0000256" key="3">
    <source>
        <dbReference type="ARBA" id="ARBA00012781"/>
    </source>
</evidence>
<evidence type="ECO:0000259" key="9">
    <source>
        <dbReference type="Pfam" id="PF01979"/>
    </source>
</evidence>
<evidence type="ECO:0000256" key="2">
    <source>
        <dbReference type="ARBA" id="ARBA00006745"/>
    </source>
</evidence>
<comment type="similarity">
    <text evidence="2 8">Belongs to the metallo-dependent hydrolases superfamily. ATZ/TRZ family.</text>
</comment>
<name>A0ABN8X5Z8_9GAMM</name>
<comment type="catalytic activity">
    <reaction evidence="8">
        <text>guanine + H2O + H(+) = xanthine + NH4(+)</text>
        <dbReference type="Rhea" id="RHEA:14665"/>
        <dbReference type="ChEBI" id="CHEBI:15377"/>
        <dbReference type="ChEBI" id="CHEBI:15378"/>
        <dbReference type="ChEBI" id="CHEBI:16235"/>
        <dbReference type="ChEBI" id="CHEBI:17712"/>
        <dbReference type="ChEBI" id="CHEBI:28938"/>
        <dbReference type="EC" id="3.5.4.3"/>
    </reaction>
</comment>
<dbReference type="InterPro" id="IPR006680">
    <property type="entry name" value="Amidohydro-rel"/>
</dbReference>
<dbReference type="EMBL" id="OX458333">
    <property type="protein sequence ID" value="CAI8898093.1"/>
    <property type="molecule type" value="Genomic_DNA"/>
</dbReference>
<protein>
    <recommendedName>
        <fullName evidence="3 7">Guanine deaminase</fullName>
        <shortName evidence="8">Guanase</shortName>
        <ecNumber evidence="3 7">3.5.4.3</ecNumber>
    </recommendedName>
    <alternativeName>
        <fullName evidence="8">Guanine aminohydrolase</fullName>
    </alternativeName>
</protein>
<dbReference type="InterPro" id="IPR051607">
    <property type="entry name" value="Metallo-dep_hydrolases"/>
</dbReference>
<gene>
    <name evidence="10" type="primary">guaD</name>
    <name evidence="10" type="ORF">MSZNOR_3384</name>
</gene>
<keyword evidence="6 8" id="KW-0862">Zinc</keyword>
<dbReference type="PANTHER" id="PTHR11271:SF6">
    <property type="entry name" value="GUANINE DEAMINASE"/>
    <property type="match status" value="1"/>
</dbReference>
<accession>A0ABN8X5Z8</accession>
<evidence type="ECO:0000256" key="5">
    <source>
        <dbReference type="ARBA" id="ARBA00022801"/>
    </source>
</evidence>
<dbReference type="SUPFAM" id="SSF51556">
    <property type="entry name" value="Metallo-dependent hydrolases"/>
    <property type="match status" value="1"/>
</dbReference>
<dbReference type="InterPro" id="IPR032466">
    <property type="entry name" value="Metal_Hydrolase"/>
</dbReference>
<organism evidence="10 11">
    <name type="scientific">Methylocaldum szegediense</name>
    <dbReference type="NCBI Taxonomy" id="73780"/>
    <lineage>
        <taxon>Bacteria</taxon>
        <taxon>Pseudomonadati</taxon>
        <taxon>Pseudomonadota</taxon>
        <taxon>Gammaproteobacteria</taxon>
        <taxon>Methylococcales</taxon>
        <taxon>Methylococcaceae</taxon>
        <taxon>Methylocaldum</taxon>
    </lineage>
</organism>
<feature type="domain" description="Amidohydrolase-related" evidence="9">
    <location>
        <begin position="66"/>
        <end position="426"/>
    </location>
</feature>
<evidence type="ECO:0000313" key="10">
    <source>
        <dbReference type="EMBL" id="CAI8898093.1"/>
    </source>
</evidence>
<sequence>MNEVIHTGTIAHLRADPFTEENALEIIECGALAIDSSGRIASLGERTTVFATFPESEIVDHGNAWLIPGLIDAHLHFPQFYATAGFGTGLLDWLEHTVYRAEARFADESFAKTAAEQFVERLLACGTTTAMVFGSQFYEANAALFEAAGRSGMHLIAGITLMDRNAPAVLLTTVNQSADAAEKLIALCRQAPRLHYAITPRFALSCSPELLELCGSLLKQHPDSYVQTHINETRQEVAAVRAAFPKNRHYLDVYDSFGLLTERTVLAHSIYTTEAELARMAAASCAVCHCPTSNAYLGSGLFPLRRHLAHGIRMALGTDIGAGTQFSVWRELSEAFKVQQLQGFCLNAAQLLYLATLAGAKALGLEREVGNFAPGKSADFFVLDYEEDRYIAARLSRCESAAEQLFCLLHLADERHVDSTYVQGRLAASRNSKSLSIGH</sequence>
<evidence type="ECO:0000256" key="4">
    <source>
        <dbReference type="ARBA" id="ARBA00022723"/>
    </source>
</evidence>